<evidence type="ECO:0000259" key="2">
    <source>
        <dbReference type="Pfam" id="PF00088"/>
    </source>
</evidence>
<dbReference type="Pfam" id="PF00088">
    <property type="entry name" value="Trefoil"/>
    <property type="match status" value="1"/>
</dbReference>
<dbReference type="Gene3D" id="4.10.110.10">
    <property type="entry name" value="Spasmolytic Protein, domain 1"/>
    <property type="match status" value="1"/>
</dbReference>
<protein>
    <recommendedName>
        <fullName evidence="2">P-type domain-containing protein</fullName>
    </recommendedName>
</protein>
<organism evidence="3 4">
    <name type="scientific">Parascaris equorum</name>
    <name type="common">Equine roundworm</name>
    <dbReference type="NCBI Taxonomy" id="6256"/>
    <lineage>
        <taxon>Eukaryota</taxon>
        <taxon>Metazoa</taxon>
        <taxon>Ecdysozoa</taxon>
        <taxon>Nematoda</taxon>
        <taxon>Chromadorea</taxon>
        <taxon>Rhabditida</taxon>
        <taxon>Spirurina</taxon>
        <taxon>Ascaridomorpha</taxon>
        <taxon>Ascaridoidea</taxon>
        <taxon>Ascarididae</taxon>
        <taxon>Parascaris</taxon>
    </lineage>
</organism>
<dbReference type="WBParaSite" id="PEQ_0001057301-mRNA-1">
    <property type="protein sequence ID" value="PEQ_0001057301-mRNA-1"/>
    <property type="gene ID" value="PEQ_0001057301"/>
</dbReference>
<accession>A0A914RW72</accession>
<sequence>MINGIHREPGDLTVFPETSYDTQKRIFYLKTSCMFNFATDTKVVIAWSNHALFDLAPKEARINCIPESLSRRSAEKSICFKRGCIWDDEYVAVNVPHIFDSNRANLPTFLHSFAHLDVTDIFHLSLFIWKGIHSIIVNKQ</sequence>
<dbReference type="InterPro" id="IPR044913">
    <property type="entry name" value="P_trefoil_dom_sf"/>
</dbReference>
<feature type="domain" description="P-type" evidence="2">
    <location>
        <begin position="57"/>
        <end position="96"/>
    </location>
</feature>
<reference evidence="4" key="1">
    <citation type="submission" date="2022-11" db="UniProtKB">
        <authorList>
            <consortium name="WormBaseParasite"/>
        </authorList>
    </citation>
    <scope>IDENTIFICATION</scope>
</reference>
<keyword evidence="3" id="KW-1185">Reference proteome</keyword>
<dbReference type="Proteomes" id="UP000887564">
    <property type="component" value="Unplaced"/>
</dbReference>
<dbReference type="InterPro" id="IPR000519">
    <property type="entry name" value="P_trefoil_dom"/>
</dbReference>
<dbReference type="SUPFAM" id="SSF57492">
    <property type="entry name" value="Trefoil"/>
    <property type="match status" value="1"/>
</dbReference>
<dbReference type="CDD" id="cd00111">
    <property type="entry name" value="Trefoil"/>
    <property type="match status" value="1"/>
</dbReference>
<evidence type="ECO:0000313" key="3">
    <source>
        <dbReference type="Proteomes" id="UP000887564"/>
    </source>
</evidence>
<name>A0A914RW72_PAREQ</name>
<evidence type="ECO:0000313" key="4">
    <source>
        <dbReference type="WBParaSite" id="PEQ_0001057301-mRNA-1"/>
    </source>
</evidence>
<evidence type="ECO:0000256" key="1">
    <source>
        <dbReference type="ARBA" id="ARBA00023157"/>
    </source>
</evidence>
<dbReference type="AlphaFoldDB" id="A0A914RW72"/>
<proteinExistence type="predicted"/>
<keyword evidence="1" id="KW-1015">Disulfide bond</keyword>